<dbReference type="InterPro" id="IPR000182">
    <property type="entry name" value="GNAT_dom"/>
</dbReference>
<dbReference type="Gene3D" id="3.40.630.30">
    <property type="match status" value="1"/>
</dbReference>
<dbReference type="InterPro" id="IPR018656">
    <property type="entry name" value="DUF2087"/>
</dbReference>
<feature type="domain" description="N-acetyltransferase" evidence="1">
    <location>
        <begin position="118"/>
        <end position="284"/>
    </location>
</feature>
<proteinExistence type="predicted"/>
<sequence length="284" mass="33446">MNLHYEVKNYLDKQGRLTIFPAKKKYQKIVLFYLASKFNTNQTYTEKEVNALLDEWHTYEDACTLRRELYNNRFIGRTIDGTKYYKENPQPVPADFDIVTSFEPFDVFNSFKYLLPKYRLIRLTRKHKDALYELEASNPYYFSITQDHPVTPEESIADLEAVPENFPIKQKFYFGLYQEEQMIAVMEYLVGYDYEHTSDLQTIWIGFFMVHGNHKNQGVGKQIIRTFIQAAKENGIHKIQLACIEGNKEGYPFWTQLGFKEIAKQNSVLSNKETRSVIVMNTSL</sequence>
<dbReference type="OrthoDB" id="9789954at2"/>
<dbReference type="Proteomes" id="UP000184038">
    <property type="component" value="Unassembled WGS sequence"/>
</dbReference>
<dbReference type="GO" id="GO:0016747">
    <property type="term" value="F:acyltransferase activity, transferring groups other than amino-acyl groups"/>
    <property type="evidence" value="ECO:0007669"/>
    <property type="project" value="InterPro"/>
</dbReference>
<organism evidence="2 3">
    <name type="scientific">Anaerosporobacter mobilis DSM 15930</name>
    <dbReference type="NCBI Taxonomy" id="1120996"/>
    <lineage>
        <taxon>Bacteria</taxon>
        <taxon>Bacillati</taxon>
        <taxon>Bacillota</taxon>
        <taxon>Clostridia</taxon>
        <taxon>Lachnospirales</taxon>
        <taxon>Lachnospiraceae</taxon>
        <taxon>Anaerosporobacter</taxon>
    </lineage>
</organism>
<dbReference type="Pfam" id="PF00583">
    <property type="entry name" value="Acetyltransf_1"/>
    <property type="match status" value="1"/>
</dbReference>
<accession>A0A1M7J387</accession>
<dbReference type="PANTHER" id="PTHR43072">
    <property type="entry name" value="N-ACETYLTRANSFERASE"/>
    <property type="match status" value="1"/>
</dbReference>
<gene>
    <name evidence="2" type="ORF">SAMN02746066_02120</name>
</gene>
<dbReference type="EMBL" id="FRCP01000010">
    <property type="protein sequence ID" value="SHM47540.1"/>
    <property type="molecule type" value="Genomic_DNA"/>
</dbReference>
<dbReference type="Pfam" id="PF09860">
    <property type="entry name" value="DUF2087"/>
    <property type="match status" value="1"/>
</dbReference>
<dbReference type="PROSITE" id="PS51186">
    <property type="entry name" value="GNAT"/>
    <property type="match status" value="1"/>
</dbReference>
<dbReference type="SUPFAM" id="SSF55729">
    <property type="entry name" value="Acyl-CoA N-acyltransferases (Nat)"/>
    <property type="match status" value="1"/>
</dbReference>
<dbReference type="AlphaFoldDB" id="A0A1M7J387"/>
<keyword evidence="3" id="KW-1185">Reference proteome</keyword>
<evidence type="ECO:0000313" key="3">
    <source>
        <dbReference type="Proteomes" id="UP000184038"/>
    </source>
</evidence>
<reference evidence="2 3" key="1">
    <citation type="submission" date="2016-11" db="EMBL/GenBank/DDBJ databases">
        <authorList>
            <person name="Jaros S."/>
            <person name="Januszkiewicz K."/>
            <person name="Wedrychowicz H."/>
        </authorList>
    </citation>
    <scope>NUCLEOTIDE SEQUENCE [LARGE SCALE GENOMIC DNA]</scope>
    <source>
        <strain evidence="2 3">DSM 15930</strain>
    </source>
</reference>
<name>A0A1M7J387_9FIRM</name>
<evidence type="ECO:0000259" key="1">
    <source>
        <dbReference type="PROSITE" id="PS51186"/>
    </source>
</evidence>
<protein>
    <recommendedName>
        <fullName evidence="1">N-acetyltransferase domain-containing protein</fullName>
    </recommendedName>
</protein>
<dbReference type="PANTHER" id="PTHR43072:SF60">
    <property type="entry name" value="L-2,4-DIAMINOBUTYRIC ACID ACETYLTRANSFERASE"/>
    <property type="match status" value="1"/>
</dbReference>
<dbReference type="RefSeq" id="WP_073287290.1">
    <property type="nucleotide sequence ID" value="NZ_FRCP01000010.1"/>
</dbReference>
<evidence type="ECO:0000313" key="2">
    <source>
        <dbReference type="EMBL" id="SHM47540.1"/>
    </source>
</evidence>
<dbReference type="STRING" id="1120996.SAMN02746066_02120"/>
<dbReference type="CDD" id="cd04301">
    <property type="entry name" value="NAT_SF"/>
    <property type="match status" value="1"/>
</dbReference>
<dbReference type="InterPro" id="IPR016181">
    <property type="entry name" value="Acyl_CoA_acyltransferase"/>
</dbReference>